<dbReference type="FunFam" id="3.80.10.10:FF:001360">
    <property type="entry name" value="Uncharacterized protein"/>
    <property type="match status" value="1"/>
</dbReference>
<dbReference type="PROSITE" id="PS51450">
    <property type="entry name" value="LRR"/>
    <property type="match status" value="2"/>
</dbReference>
<comment type="caution">
    <text evidence="7">The sequence shown here is derived from an EMBL/GenBank/DDBJ whole genome shotgun (WGS) entry which is preliminary data.</text>
</comment>
<keyword evidence="8" id="KW-1185">Reference proteome</keyword>
<dbReference type="SUPFAM" id="SSF52058">
    <property type="entry name" value="L domain-like"/>
    <property type="match status" value="1"/>
</dbReference>
<dbReference type="Pfam" id="PF13855">
    <property type="entry name" value="LRR_8"/>
    <property type="match status" value="4"/>
</dbReference>
<name>A0AAV4BZI6_9GAST</name>
<dbReference type="Proteomes" id="UP000735302">
    <property type="component" value="Unassembled WGS sequence"/>
</dbReference>
<dbReference type="SMART" id="SM00365">
    <property type="entry name" value="LRR_SD22"/>
    <property type="match status" value="3"/>
</dbReference>
<dbReference type="PRINTS" id="PR00019">
    <property type="entry name" value="LEURICHRPT"/>
</dbReference>
<dbReference type="SMART" id="SM00082">
    <property type="entry name" value="LRRCT"/>
    <property type="match status" value="1"/>
</dbReference>
<evidence type="ECO:0000256" key="2">
    <source>
        <dbReference type="ARBA" id="ARBA00022729"/>
    </source>
</evidence>
<dbReference type="InterPro" id="IPR032675">
    <property type="entry name" value="LRR_dom_sf"/>
</dbReference>
<evidence type="ECO:0000256" key="4">
    <source>
        <dbReference type="SAM" id="MobiDB-lite"/>
    </source>
</evidence>
<evidence type="ECO:0000256" key="1">
    <source>
        <dbReference type="ARBA" id="ARBA00022614"/>
    </source>
</evidence>
<dbReference type="InterPro" id="IPR000483">
    <property type="entry name" value="Cys-rich_flank_reg_C"/>
</dbReference>
<dbReference type="SMART" id="SM00369">
    <property type="entry name" value="LRR_TYP"/>
    <property type="match status" value="11"/>
</dbReference>
<dbReference type="PANTHER" id="PTHR24366">
    <property type="entry name" value="IG(IMMUNOGLOBULIN) AND LRR(LEUCINE RICH REPEAT) DOMAINS"/>
    <property type="match status" value="1"/>
</dbReference>
<protein>
    <submittedName>
        <fullName evidence="7">Leucine-rich repeat and immunoglobulin-like domain-containing nogo receptor-interacting protein 2</fullName>
    </submittedName>
</protein>
<feature type="domain" description="LRRCT" evidence="6">
    <location>
        <begin position="431"/>
        <end position="502"/>
    </location>
</feature>
<dbReference type="InterPro" id="IPR001611">
    <property type="entry name" value="Leu-rich_rpt"/>
</dbReference>
<organism evidence="7 8">
    <name type="scientific">Plakobranchus ocellatus</name>
    <dbReference type="NCBI Taxonomy" id="259542"/>
    <lineage>
        <taxon>Eukaryota</taxon>
        <taxon>Metazoa</taxon>
        <taxon>Spiralia</taxon>
        <taxon>Lophotrochozoa</taxon>
        <taxon>Mollusca</taxon>
        <taxon>Gastropoda</taxon>
        <taxon>Heterobranchia</taxon>
        <taxon>Euthyneura</taxon>
        <taxon>Panpulmonata</taxon>
        <taxon>Sacoglossa</taxon>
        <taxon>Placobranchoidea</taxon>
        <taxon>Plakobranchidae</taxon>
        <taxon>Plakobranchus</taxon>
    </lineage>
</organism>
<accession>A0AAV4BZI6</accession>
<proteinExistence type="predicted"/>
<evidence type="ECO:0000313" key="8">
    <source>
        <dbReference type="Proteomes" id="UP000735302"/>
    </source>
</evidence>
<feature type="compositionally biased region" description="Acidic residues" evidence="4">
    <location>
        <begin position="603"/>
        <end position="618"/>
    </location>
</feature>
<evidence type="ECO:0000256" key="5">
    <source>
        <dbReference type="SAM" id="Phobius"/>
    </source>
</evidence>
<keyword evidence="7" id="KW-0675">Receptor</keyword>
<gene>
    <name evidence="7" type="ORF">PoB_005154800</name>
</gene>
<keyword evidence="5" id="KW-0812">Transmembrane</keyword>
<evidence type="ECO:0000259" key="6">
    <source>
        <dbReference type="SMART" id="SM00082"/>
    </source>
</evidence>
<dbReference type="InterPro" id="IPR003591">
    <property type="entry name" value="Leu-rich_rpt_typical-subtyp"/>
</dbReference>
<evidence type="ECO:0000313" key="7">
    <source>
        <dbReference type="EMBL" id="GFO25043.1"/>
    </source>
</evidence>
<feature type="compositionally biased region" description="Polar residues" evidence="4">
    <location>
        <begin position="629"/>
        <end position="641"/>
    </location>
</feature>
<feature type="region of interest" description="Disordered" evidence="4">
    <location>
        <begin position="603"/>
        <end position="651"/>
    </location>
</feature>
<feature type="region of interest" description="Disordered" evidence="4">
    <location>
        <begin position="551"/>
        <end position="575"/>
    </location>
</feature>
<keyword evidence="3" id="KW-0677">Repeat</keyword>
<dbReference type="Gene3D" id="3.80.10.10">
    <property type="entry name" value="Ribonuclease Inhibitor"/>
    <property type="match status" value="2"/>
</dbReference>
<keyword evidence="5" id="KW-1133">Transmembrane helix</keyword>
<dbReference type="PANTHER" id="PTHR24366:SF96">
    <property type="entry name" value="LEUCINE RICH REPEAT CONTAINING 53"/>
    <property type="match status" value="1"/>
</dbReference>
<evidence type="ECO:0000256" key="3">
    <source>
        <dbReference type="ARBA" id="ARBA00022737"/>
    </source>
</evidence>
<sequence length="651" mass="71871">MCHFRDLCRLSLDDSVADIEQFTSKLLNVARPIALTSCLCKTFKGMVNDQLVHVLGVQKPAGKGALGFRRDHSTLDNLVNAYIHTIWQENWDAEEVNKLHEVLLNLGENLSRRGEVAGRKQEKEIQDQAFIQLPELKSLDLSQNKIGRLETGSLEGLDNLLSLNLSHNQLSDLGMALTDLEKLTSLDLSINSLKIIPEGTFTNLSSLTYLKLDGNPVRVLHARSFSGLSSLRELSMRDCSLKELDGEMFAFLPRLVILNLGHNRLHTYPPAIAFSGLQFLQAIYYDHNDIAVLEAESFSGLKLDVIDLSFNRIRELAAKTFAGARLAHLDISHNSVLSVSPDSLKPLGSALTRLSLAKNPIRILQPTVFSSLKVLSILNLSACHLESLPHDAVSDLESLKSLDASDNRIHFLSEGTLTLLEHVDVLKLSGNPWVCDCSIRALRDWLGKASNSARLSCQREAVAKQVDDKGEVCVQQIACAAPSGLLEQQVSKLSEEQLAMCEGDDSSAVPASTQGAIVASCMGFAIVLLIITIYLWRRGKTAHGLKRVCVPSDAESSHKDDDEDDKIPPLPDCRRSSLTNSDHNFVFRHYFDHLVTDPKLMSDDAEDLEESRDADDETAPLGKKERDSQYSSQNSVYSTRSDAAYGMESTV</sequence>
<reference evidence="7 8" key="1">
    <citation type="journal article" date="2021" name="Elife">
        <title>Chloroplast acquisition without the gene transfer in kleptoplastic sea slugs, Plakobranchus ocellatus.</title>
        <authorList>
            <person name="Maeda T."/>
            <person name="Takahashi S."/>
            <person name="Yoshida T."/>
            <person name="Shimamura S."/>
            <person name="Takaki Y."/>
            <person name="Nagai Y."/>
            <person name="Toyoda A."/>
            <person name="Suzuki Y."/>
            <person name="Arimoto A."/>
            <person name="Ishii H."/>
            <person name="Satoh N."/>
            <person name="Nishiyama T."/>
            <person name="Hasebe M."/>
            <person name="Maruyama T."/>
            <person name="Minagawa J."/>
            <person name="Obokata J."/>
            <person name="Shigenobu S."/>
        </authorList>
    </citation>
    <scope>NUCLEOTIDE SEQUENCE [LARGE SCALE GENOMIC DNA]</scope>
</reference>
<dbReference type="AlphaFoldDB" id="A0AAV4BZI6"/>
<keyword evidence="2" id="KW-0732">Signal</keyword>
<keyword evidence="1" id="KW-0433">Leucine-rich repeat</keyword>
<keyword evidence="5" id="KW-0472">Membrane</keyword>
<feature type="transmembrane region" description="Helical" evidence="5">
    <location>
        <begin position="516"/>
        <end position="536"/>
    </location>
</feature>
<dbReference type="EMBL" id="BLXT01005682">
    <property type="protein sequence ID" value="GFO25043.1"/>
    <property type="molecule type" value="Genomic_DNA"/>
</dbReference>